<proteinExistence type="predicted"/>
<evidence type="ECO:0000313" key="2">
    <source>
        <dbReference type="EMBL" id="TFK98535.1"/>
    </source>
</evidence>
<dbReference type="AlphaFoldDB" id="A0A5C3Q900"/>
<name>A0A5C3Q900_9AGAR</name>
<keyword evidence="3" id="KW-1185">Reference proteome</keyword>
<accession>A0A5C3Q900</accession>
<reference evidence="2 3" key="1">
    <citation type="journal article" date="2019" name="Nat. Ecol. Evol.">
        <title>Megaphylogeny resolves global patterns of mushroom evolution.</title>
        <authorList>
            <person name="Varga T."/>
            <person name="Krizsan K."/>
            <person name="Foldi C."/>
            <person name="Dima B."/>
            <person name="Sanchez-Garcia M."/>
            <person name="Sanchez-Ramirez S."/>
            <person name="Szollosi G.J."/>
            <person name="Szarkandi J.G."/>
            <person name="Papp V."/>
            <person name="Albert L."/>
            <person name="Andreopoulos W."/>
            <person name="Angelini C."/>
            <person name="Antonin V."/>
            <person name="Barry K.W."/>
            <person name="Bougher N.L."/>
            <person name="Buchanan P."/>
            <person name="Buyck B."/>
            <person name="Bense V."/>
            <person name="Catcheside P."/>
            <person name="Chovatia M."/>
            <person name="Cooper J."/>
            <person name="Damon W."/>
            <person name="Desjardin D."/>
            <person name="Finy P."/>
            <person name="Geml J."/>
            <person name="Haridas S."/>
            <person name="Hughes K."/>
            <person name="Justo A."/>
            <person name="Karasinski D."/>
            <person name="Kautmanova I."/>
            <person name="Kiss B."/>
            <person name="Kocsube S."/>
            <person name="Kotiranta H."/>
            <person name="LaButti K.M."/>
            <person name="Lechner B.E."/>
            <person name="Liimatainen K."/>
            <person name="Lipzen A."/>
            <person name="Lukacs Z."/>
            <person name="Mihaltcheva S."/>
            <person name="Morgado L.N."/>
            <person name="Niskanen T."/>
            <person name="Noordeloos M.E."/>
            <person name="Ohm R.A."/>
            <person name="Ortiz-Santana B."/>
            <person name="Ovrebo C."/>
            <person name="Racz N."/>
            <person name="Riley R."/>
            <person name="Savchenko A."/>
            <person name="Shiryaev A."/>
            <person name="Soop K."/>
            <person name="Spirin V."/>
            <person name="Szebenyi C."/>
            <person name="Tomsovsky M."/>
            <person name="Tulloss R.E."/>
            <person name="Uehling J."/>
            <person name="Grigoriev I.V."/>
            <person name="Vagvolgyi C."/>
            <person name="Papp T."/>
            <person name="Martin F.M."/>
            <person name="Miettinen O."/>
            <person name="Hibbett D.S."/>
            <person name="Nagy L.G."/>
        </authorList>
    </citation>
    <scope>NUCLEOTIDE SEQUENCE [LARGE SCALE GENOMIC DNA]</scope>
    <source>
        <strain evidence="2 3">CBS 309.79</strain>
    </source>
</reference>
<organism evidence="2 3">
    <name type="scientific">Pterulicium gracile</name>
    <dbReference type="NCBI Taxonomy" id="1884261"/>
    <lineage>
        <taxon>Eukaryota</taxon>
        <taxon>Fungi</taxon>
        <taxon>Dikarya</taxon>
        <taxon>Basidiomycota</taxon>
        <taxon>Agaricomycotina</taxon>
        <taxon>Agaricomycetes</taxon>
        <taxon>Agaricomycetidae</taxon>
        <taxon>Agaricales</taxon>
        <taxon>Pleurotineae</taxon>
        <taxon>Pterulaceae</taxon>
        <taxon>Pterulicium</taxon>
    </lineage>
</organism>
<keyword evidence="1" id="KW-0812">Transmembrane</keyword>
<sequence>MEKYQDTKVRGKEIKQAALEILGDCHGANIGRREVGLINGRDAAGFELEKRALPVAVIVAIAGWAVMLYEGLMNIFFMDSEEDQRGEYVTKAVADARTSNPEFNMIMVHPKHVGWFEEPCYRAHYEFDRPIFGTIGYELYYVRGGNFTLNGDGGYMNWAYSGYFEGAAKDKFLKILPPGAAYGRAGPFTAYTASNTGVNGISVSISSPDGCGTSFGVNNGDKRNYVKCTLLDTSGAKRMAERSLGAGELPEGRFVDAPMEEL</sequence>
<feature type="transmembrane region" description="Helical" evidence="1">
    <location>
        <begin position="55"/>
        <end position="77"/>
    </location>
</feature>
<evidence type="ECO:0000256" key="1">
    <source>
        <dbReference type="SAM" id="Phobius"/>
    </source>
</evidence>
<keyword evidence="1" id="KW-0472">Membrane</keyword>
<dbReference type="OrthoDB" id="3685327at2759"/>
<dbReference type="Proteomes" id="UP000305067">
    <property type="component" value="Unassembled WGS sequence"/>
</dbReference>
<keyword evidence="1" id="KW-1133">Transmembrane helix</keyword>
<protein>
    <submittedName>
        <fullName evidence="2">Uncharacterized protein</fullName>
    </submittedName>
</protein>
<gene>
    <name evidence="2" type="ORF">BDV98DRAFT_207039</name>
</gene>
<dbReference type="EMBL" id="ML178839">
    <property type="protein sequence ID" value="TFK98535.1"/>
    <property type="molecule type" value="Genomic_DNA"/>
</dbReference>
<evidence type="ECO:0000313" key="3">
    <source>
        <dbReference type="Proteomes" id="UP000305067"/>
    </source>
</evidence>